<dbReference type="InterPro" id="IPR050109">
    <property type="entry name" value="HTH-type_TetR-like_transc_reg"/>
</dbReference>
<accession>A0ABR9ZTB8</accession>
<comment type="caution">
    <text evidence="4">The sequence shown here is derived from an EMBL/GenBank/DDBJ whole genome shotgun (WGS) entry which is preliminary data.</text>
</comment>
<evidence type="ECO:0000259" key="3">
    <source>
        <dbReference type="PROSITE" id="PS50977"/>
    </source>
</evidence>
<reference evidence="4 5" key="1">
    <citation type="submission" date="2020-11" db="EMBL/GenBank/DDBJ databases">
        <title>Fusibacter basophilias sp. nov.</title>
        <authorList>
            <person name="Qiu D."/>
        </authorList>
    </citation>
    <scope>NUCLEOTIDE SEQUENCE [LARGE SCALE GENOMIC DNA]</scope>
    <source>
        <strain evidence="4 5">Q10-2</strain>
    </source>
</reference>
<proteinExistence type="predicted"/>
<keyword evidence="1 2" id="KW-0238">DNA-binding</keyword>
<dbReference type="InterPro" id="IPR001647">
    <property type="entry name" value="HTH_TetR"/>
</dbReference>
<feature type="domain" description="HTH tetR-type" evidence="3">
    <location>
        <begin position="7"/>
        <end position="67"/>
    </location>
</feature>
<evidence type="ECO:0000256" key="1">
    <source>
        <dbReference type="ARBA" id="ARBA00023125"/>
    </source>
</evidence>
<dbReference type="InterPro" id="IPR009057">
    <property type="entry name" value="Homeodomain-like_sf"/>
</dbReference>
<dbReference type="PRINTS" id="PR00455">
    <property type="entry name" value="HTHTETR"/>
</dbReference>
<feature type="DNA-binding region" description="H-T-H motif" evidence="2">
    <location>
        <begin position="30"/>
        <end position="49"/>
    </location>
</feature>
<dbReference type="Proteomes" id="UP000614200">
    <property type="component" value="Unassembled WGS sequence"/>
</dbReference>
<keyword evidence="5" id="KW-1185">Reference proteome</keyword>
<dbReference type="Pfam" id="PF00440">
    <property type="entry name" value="TetR_N"/>
    <property type="match status" value="1"/>
</dbReference>
<dbReference type="PROSITE" id="PS50977">
    <property type="entry name" value="HTH_TETR_2"/>
    <property type="match status" value="1"/>
</dbReference>
<evidence type="ECO:0000256" key="2">
    <source>
        <dbReference type="PROSITE-ProRule" id="PRU00335"/>
    </source>
</evidence>
<name>A0ABR9ZTB8_9FIRM</name>
<dbReference type="PANTHER" id="PTHR30328:SF54">
    <property type="entry name" value="HTH-TYPE TRANSCRIPTIONAL REPRESSOR SCO4008"/>
    <property type="match status" value="1"/>
</dbReference>
<protein>
    <submittedName>
        <fullName evidence="4">TetR/AcrR family transcriptional regulator</fullName>
    </submittedName>
</protein>
<evidence type="ECO:0000313" key="5">
    <source>
        <dbReference type="Proteomes" id="UP000614200"/>
    </source>
</evidence>
<evidence type="ECO:0000313" key="4">
    <source>
        <dbReference type="EMBL" id="MBF4692839.1"/>
    </source>
</evidence>
<dbReference type="PANTHER" id="PTHR30328">
    <property type="entry name" value="TRANSCRIPTIONAL REPRESSOR"/>
    <property type="match status" value="1"/>
</dbReference>
<dbReference type="Gene3D" id="1.10.357.10">
    <property type="entry name" value="Tetracycline Repressor, domain 2"/>
    <property type="match status" value="1"/>
</dbReference>
<dbReference type="SUPFAM" id="SSF46689">
    <property type="entry name" value="Homeodomain-like"/>
    <property type="match status" value="1"/>
</dbReference>
<gene>
    <name evidence="4" type="ORF">ISU02_06895</name>
</gene>
<dbReference type="EMBL" id="JADKNH010000003">
    <property type="protein sequence ID" value="MBF4692839.1"/>
    <property type="molecule type" value="Genomic_DNA"/>
</dbReference>
<sequence length="196" mass="23192">MAQVQKQEVRDQIIQSAKIEFHRAGYEGANMRNIASGADITVGNLYRYFESKDELYKEVISKIYILVNSTIERITKMNISMSREIDPSDVQNLKDDKEHNYIRMIVDEIVSLFSEDRIRLLILLKDERGNQTFDMKYSFVEWVHLALKRKLSTCNISMYLTYAFIEGLIRIAEDIDDDKELSDRLEAYIQFYFMRE</sequence>
<dbReference type="RefSeq" id="WP_194701072.1">
    <property type="nucleotide sequence ID" value="NZ_JADKNH010000003.1"/>
</dbReference>
<organism evidence="4 5">
    <name type="scientific">Fusibacter ferrireducens</name>
    <dbReference type="NCBI Taxonomy" id="2785058"/>
    <lineage>
        <taxon>Bacteria</taxon>
        <taxon>Bacillati</taxon>
        <taxon>Bacillota</taxon>
        <taxon>Clostridia</taxon>
        <taxon>Eubacteriales</taxon>
        <taxon>Eubacteriales Family XII. Incertae Sedis</taxon>
        <taxon>Fusibacter</taxon>
    </lineage>
</organism>